<feature type="region of interest" description="Disordered" evidence="2">
    <location>
        <begin position="461"/>
        <end position="482"/>
    </location>
</feature>
<feature type="region of interest" description="Disordered" evidence="2">
    <location>
        <begin position="351"/>
        <end position="389"/>
    </location>
</feature>
<comment type="caution">
    <text evidence="3">The sequence shown here is derived from an EMBL/GenBank/DDBJ whole genome shotgun (WGS) entry which is preliminary data.</text>
</comment>
<dbReference type="GeneID" id="59336705"/>
<feature type="compositionally biased region" description="Low complexity" evidence="2">
    <location>
        <begin position="306"/>
        <end position="323"/>
    </location>
</feature>
<name>A0A8H6FFR2_9LECA</name>
<feature type="coiled-coil region" evidence="1">
    <location>
        <begin position="125"/>
        <end position="152"/>
    </location>
</feature>
<proteinExistence type="predicted"/>
<reference evidence="3 4" key="1">
    <citation type="journal article" date="2020" name="Genomics">
        <title>Complete, high-quality genomes from long-read metagenomic sequencing of two wolf lichen thalli reveals enigmatic genome architecture.</title>
        <authorList>
            <person name="McKenzie S.K."/>
            <person name="Walston R.F."/>
            <person name="Allen J.L."/>
        </authorList>
    </citation>
    <scope>NUCLEOTIDE SEQUENCE [LARGE SCALE GENOMIC DNA]</scope>
    <source>
        <strain evidence="3">WasteWater1</strain>
    </source>
</reference>
<feature type="region of interest" description="Disordered" evidence="2">
    <location>
        <begin position="647"/>
        <end position="669"/>
    </location>
</feature>
<feature type="region of interest" description="Disordered" evidence="2">
    <location>
        <begin position="608"/>
        <end position="630"/>
    </location>
</feature>
<evidence type="ECO:0000256" key="1">
    <source>
        <dbReference type="SAM" id="Coils"/>
    </source>
</evidence>
<gene>
    <name evidence="3" type="ORF">HO133_008308</name>
</gene>
<sequence>MRMSDEIQARLNHSVHELCEVQQLLATASDRVQTAFDAIQVCNARAEEIDPTINGLNRQIHALNEDMDRVFALRNDESGSYLIQENAQLKRDVTALQTALRSEIGQHQAQLTDSVKPDQELVQRVQSLEQFITQLKTRINEMREQYESAIIDNVDQRHTIAAQADTIKALQGTPAFNVIANTMDTNGATSNGSIPFGKTVVETKCGLTVTIESSPDSSPKKASLHHGWINEIPSDAAVPFPDIAPQSQFTSLAPANGGSTQVAIRTPGRPKGCAIVKGTQEANESFERMQRTLNFSPLANLKNVIDTDNNGTADSSSSASGSAVPIIRPFGGHPVTPSKVKSKLNPVVEAFTPSNSSGKDSAKSGSMQASSPSKNQFKPSVTATTTKEKKFVPPHLRLFSEVSNKKQPVTITEELSVKDKIKDQSTIVTSSLNEYTKEAEPLQATPLTPRVLPHLRSLTNVIKNEDAPPSQEQRSGEGKHKEDTIEGIELLSHESALSGMNENMEVATTSSAFVRPDPGLQAWLDSQEKAQPNNASANDPASMTNDTLIEIEPDISPKAGEDRTVPLPPGFIPISAKDAPVETETAAPINPDQVASPIATHSRVIHRNPTVEDEGAASGQEVSVKPSSEEEKNAAFLAEYNRKLSSVSEKYGRDSRKGSDAKEDGVDPIKYEGPDSVSLAMLPVSLWVHVLTHVQSYISSKPTGTHEPGALLDKECYNLVFKPRQAVKVDDVGQEWKAVRKNGKVVYVL</sequence>
<dbReference type="AlphaFoldDB" id="A0A8H6FFR2"/>
<keyword evidence="1" id="KW-0175">Coiled coil</keyword>
<dbReference type="EMBL" id="JACCJB010000005">
    <property type="protein sequence ID" value="KAF6226867.1"/>
    <property type="molecule type" value="Genomic_DNA"/>
</dbReference>
<protein>
    <submittedName>
        <fullName evidence="3">Uncharacterized protein</fullName>
    </submittedName>
</protein>
<keyword evidence="4" id="KW-1185">Reference proteome</keyword>
<dbReference type="Proteomes" id="UP000593566">
    <property type="component" value="Unassembled WGS sequence"/>
</dbReference>
<feature type="compositionally biased region" description="Basic and acidic residues" evidence="2">
    <location>
        <begin position="650"/>
        <end position="669"/>
    </location>
</feature>
<dbReference type="Gene3D" id="1.10.287.1490">
    <property type="match status" value="1"/>
</dbReference>
<evidence type="ECO:0000313" key="4">
    <source>
        <dbReference type="Proteomes" id="UP000593566"/>
    </source>
</evidence>
<evidence type="ECO:0000256" key="2">
    <source>
        <dbReference type="SAM" id="MobiDB-lite"/>
    </source>
</evidence>
<accession>A0A8H6FFR2</accession>
<feature type="region of interest" description="Disordered" evidence="2">
    <location>
        <begin position="306"/>
        <end position="325"/>
    </location>
</feature>
<evidence type="ECO:0000313" key="3">
    <source>
        <dbReference type="EMBL" id="KAF6226867.1"/>
    </source>
</evidence>
<organism evidence="3 4">
    <name type="scientific">Letharia lupina</name>
    <dbReference type="NCBI Taxonomy" id="560253"/>
    <lineage>
        <taxon>Eukaryota</taxon>
        <taxon>Fungi</taxon>
        <taxon>Dikarya</taxon>
        <taxon>Ascomycota</taxon>
        <taxon>Pezizomycotina</taxon>
        <taxon>Lecanoromycetes</taxon>
        <taxon>OSLEUM clade</taxon>
        <taxon>Lecanoromycetidae</taxon>
        <taxon>Lecanorales</taxon>
        <taxon>Lecanorineae</taxon>
        <taxon>Parmeliaceae</taxon>
        <taxon>Letharia</taxon>
    </lineage>
</organism>
<feature type="compositionally biased region" description="Polar residues" evidence="2">
    <location>
        <begin position="352"/>
        <end position="385"/>
    </location>
</feature>
<dbReference type="RefSeq" id="XP_037155176.1">
    <property type="nucleotide sequence ID" value="XM_037299175.1"/>
</dbReference>